<reference evidence="4" key="1">
    <citation type="journal article" date="2019" name="Int. J. Syst. Evol. Microbiol.">
        <title>The Global Catalogue of Microorganisms (GCM) 10K type strain sequencing project: providing services to taxonomists for standard genome sequencing and annotation.</title>
        <authorList>
            <consortium name="The Broad Institute Genomics Platform"/>
            <consortium name="The Broad Institute Genome Sequencing Center for Infectious Disease"/>
            <person name="Wu L."/>
            <person name="Ma J."/>
        </authorList>
    </citation>
    <scope>NUCLEOTIDE SEQUENCE [LARGE SCALE GENOMIC DNA]</scope>
    <source>
        <strain evidence="4">KCTC 52490</strain>
    </source>
</reference>
<gene>
    <name evidence="3" type="ORF">ACFS25_27870</name>
</gene>
<evidence type="ECO:0000259" key="2">
    <source>
        <dbReference type="Pfam" id="PF01051"/>
    </source>
</evidence>
<proteinExistence type="inferred from homology"/>
<dbReference type="EMBL" id="JBHUOM010000042">
    <property type="protein sequence ID" value="MFD2937621.1"/>
    <property type="molecule type" value="Genomic_DNA"/>
</dbReference>
<dbReference type="InterPro" id="IPR000525">
    <property type="entry name" value="Initiator_Rep_WH1"/>
</dbReference>
<comment type="similarity">
    <text evidence="1">Belongs to the initiator RepB protein family.</text>
</comment>
<dbReference type="Pfam" id="PF21205">
    <property type="entry name" value="Rep3_C"/>
    <property type="match status" value="1"/>
</dbReference>
<organism evidence="3 4">
    <name type="scientific">Spirosoma flavum</name>
    <dbReference type="NCBI Taxonomy" id="2048557"/>
    <lineage>
        <taxon>Bacteria</taxon>
        <taxon>Pseudomonadati</taxon>
        <taxon>Bacteroidota</taxon>
        <taxon>Cytophagia</taxon>
        <taxon>Cytophagales</taxon>
        <taxon>Cytophagaceae</taxon>
        <taxon>Spirosoma</taxon>
    </lineage>
</organism>
<dbReference type="SUPFAM" id="SSF46785">
    <property type="entry name" value="Winged helix' DNA-binding domain"/>
    <property type="match status" value="2"/>
</dbReference>
<evidence type="ECO:0000256" key="1">
    <source>
        <dbReference type="ARBA" id="ARBA00038283"/>
    </source>
</evidence>
<dbReference type="RefSeq" id="WP_381507881.1">
    <property type="nucleotide sequence ID" value="NZ_JBHUOM010000042.1"/>
</dbReference>
<dbReference type="Proteomes" id="UP001597512">
    <property type="component" value="Unassembled WGS sequence"/>
</dbReference>
<accession>A0ABW6AQM5</accession>
<sequence>MKKRTPTNQLSLLNYARMSAILFQGNALTTAHYDMTALQKNILYMVQSQLGAEDAPGKEYLVRVRDIMGLTSTKNPYEDLRKSTETMMQKIMTIAVPDGFIQVAPFSSVQYNTKEGTIAICIDSKLRPYLFNLDNRFTTYGLTEAMNVPGKYSKRLYEMLSQWKSMGLMKVNMPDLRLQLKLEDKYPDWDNFKRRVLDPAVAEINQHTDLFVKYYPERESRRIALLKWTIKLKSTHIIPPTLSELEQRLISEFKLRPDQAKYITTNFDPVFIYKKLHEIVIHNADRKIVSMGAYTAKVFGVL</sequence>
<evidence type="ECO:0000313" key="4">
    <source>
        <dbReference type="Proteomes" id="UP001597512"/>
    </source>
</evidence>
<dbReference type="Gene3D" id="1.10.10.10">
    <property type="entry name" value="Winged helix-like DNA-binding domain superfamily/Winged helix DNA-binding domain"/>
    <property type="match status" value="2"/>
</dbReference>
<dbReference type="InterPro" id="IPR036388">
    <property type="entry name" value="WH-like_DNA-bd_sf"/>
</dbReference>
<comment type="caution">
    <text evidence="3">The sequence shown here is derived from an EMBL/GenBank/DDBJ whole genome shotgun (WGS) entry which is preliminary data.</text>
</comment>
<dbReference type="InterPro" id="IPR036390">
    <property type="entry name" value="WH_DNA-bd_sf"/>
</dbReference>
<evidence type="ECO:0000313" key="3">
    <source>
        <dbReference type="EMBL" id="MFD2937621.1"/>
    </source>
</evidence>
<feature type="domain" description="Initiator Rep protein WH1" evidence="2">
    <location>
        <begin position="23"/>
        <end position="161"/>
    </location>
</feature>
<keyword evidence="4" id="KW-1185">Reference proteome</keyword>
<protein>
    <submittedName>
        <fullName evidence="3">Replication initiation protein</fullName>
    </submittedName>
</protein>
<dbReference type="Pfam" id="PF01051">
    <property type="entry name" value="Rep3_N"/>
    <property type="match status" value="1"/>
</dbReference>
<name>A0ABW6AQM5_9BACT</name>